<feature type="transmembrane region" description="Helical" evidence="1">
    <location>
        <begin position="93"/>
        <end position="110"/>
    </location>
</feature>
<keyword evidence="1" id="KW-0472">Membrane</keyword>
<proteinExistence type="predicted"/>
<evidence type="ECO:0000313" key="2">
    <source>
        <dbReference type="EMBL" id="KAE9619037.1"/>
    </source>
</evidence>
<accession>A0A6A4QZ88</accession>
<comment type="caution">
    <text evidence="2">The sequence shown here is derived from an EMBL/GenBank/DDBJ whole genome shotgun (WGS) entry which is preliminary data.</text>
</comment>
<organism evidence="2 3">
    <name type="scientific">Lupinus albus</name>
    <name type="common">White lupine</name>
    <name type="synonym">Lupinus termis</name>
    <dbReference type="NCBI Taxonomy" id="3870"/>
    <lineage>
        <taxon>Eukaryota</taxon>
        <taxon>Viridiplantae</taxon>
        <taxon>Streptophyta</taxon>
        <taxon>Embryophyta</taxon>
        <taxon>Tracheophyta</taxon>
        <taxon>Spermatophyta</taxon>
        <taxon>Magnoliopsida</taxon>
        <taxon>eudicotyledons</taxon>
        <taxon>Gunneridae</taxon>
        <taxon>Pentapetalae</taxon>
        <taxon>rosids</taxon>
        <taxon>fabids</taxon>
        <taxon>Fabales</taxon>
        <taxon>Fabaceae</taxon>
        <taxon>Papilionoideae</taxon>
        <taxon>50 kb inversion clade</taxon>
        <taxon>genistoids sensu lato</taxon>
        <taxon>core genistoids</taxon>
        <taxon>Genisteae</taxon>
        <taxon>Lupinus</taxon>
    </lineage>
</organism>
<dbReference type="Proteomes" id="UP000447434">
    <property type="component" value="Chromosome 2"/>
</dbReference>
<protein>
    <recommendedName>
        <fullName evidence="4">Transmembrane protein</fullName>
    </recommendedName>
</protein>
<evidence type="ECO:0000313" key="3">
    <source>
        <dbReference type="Proteomes" id="UP000447434"/>
    </source>
</evidence>
<reference evidence="3" key="1">
    <citation type="journal article" date="2020" name="Nat. Commun.">
        <title>Genome sequence of the cluster root forming white lupin.</title>
        <authorList>
            <person name="Hufnagel B."/>
            <person name="Marques A."/>
            <person name="Soriano A."/>
            <person name="Marques L."/>
            <person name="Divol F."/>
            <person name="Doumas P."/>
            <person name="Sallet E."/>
            <person name="Mancinotti D."/>
            <person name="Carrere S."/>
            <person name="Marande W."/>
            <person name="Arribat S."/>
            <person name="Keller J."/>
            <person name="Huneau C."/>
            <person name="Blein T."/>
            <person name="Aime D."/>
            <person name="Laguerre M."/>
            <person name="Taylor J."/>
            <person name="Schubert V."/>
            <person name="Nelson M."/>
            <person name="Geu-Flores F."/>
            <person name="Crespi M."/>
            <person name="Gallardo-Guerrero K."/>
            <person name="Delaux P.-M."/>
            <person name="Salse J."/>
            <person name="Berges H."/>
            <person name="Guyot R."/>
            <person name="Gouzy J."/>
            <person name="Peret B."/>
        </authorList>
    </citation>
    <scope>NUCLEOTIDE SEQUENCE [LARGE SCALE GENOMIC DNA]</scope>
    <source>
        <strain evidence="3">cv. Amiga</strain>
    </source>
</reference>
<name>A0A6A4QZ88_LUPAL</name>
<dbReference type="EMBL" id="WOCE01000002">
    <property type="protein sequence ID" value="KAE9619037.1"/>
    <property type="molecule type" value="Genomic_DNA"/>
</dbReference>
<evidence type="ECO:0008006" key="4">
    <source>
        <dbReference type="Google" id="ProtNLM"/>
    </source>
</evidence>
<dbReference type="AlphaFoldDB" id="A0A6A4QZ88"/>
<evidence type="ECO:0000256" key="1">
    <source>
        <dbReference type="SAM" id="Phobius"/>
    </source>
</evidence>
<keyword evidence="1" id="KW-0812">Transmembrane</keyword>
<keyword evidence="3" id="KW-1185">Reference proteome</keyword>
<keyword evidence="1" id="KW-1133">Transmembrane helix</keyword>
<sequence>MYHIYIYSEVTNNKIIIVKVTVFHYIFNGKREKNRSHELARKQREEEEGAEVAGRFEECCFMKLLLLDLHSLSLLSLFIFLQQKNRKLKNRKTHFIFSFTFCYILNTFPFRSLTYFKFVFMNSLVTHPQIF</sequence>
<gene>
    <name evidence="2" type="ORF">Lalb_Chr02g0148961</name>
</gene>